<dbReference type="Gene3D" id="3.30.1150.10">
    <property type="match status" value="1"/>
</dbReference>
<name>A0A5C7ACA8_9BACT</name>
<evidence type="ECO:0000256" key="4">
    <source>
        <dbReference type="ARBA" id="ARBA00023136"/>
    </source>
</evidence>
<evidence type="ECO:0000313" key="8">
    <source>
        <dbReference type="Proteomes" id="UP000321935"/>
    </source>
</evidence>
<dbReference type="Proteomes" id="UP000321935">
    <property type="component" value="Unassembled WGS sequence"/>
</dbReference>
<accession>A0A5C7ACA8</accession>
<proteinExistence type="predicted"/>
<dbReference type="InterPro" id="IPR037682">
    <property type="entry name" value="TonB_C"/>
</dbReference>
<keyword evidence="2" id="KW-0812">Transmembrane</keyword>
<feature type="signal peptide" evidence="5">
    <location>
        <begin position="1"/>
        <end position="22"/>
    </location>
</feature>
<dbReference type="EMBL" id="VORW01000022">
    <property type="protein sequence ID" value="TXE04046.1"/>
    <property type="molecule type" value="Genomic_DNA"/>
</dbReference>
<comment type="subcellular location">
    <subcellularLocation>
        <location evidence="1">Membrane</location>
        <topology evidence="1">Single-pass membrane protein</topology>
    </subcellularLocation>
</comment>
<dbReference type="GO" id="GO:0055085">
    <property type="term" value="P:transmembrane transport"/>
    <property type="evidence" value="ECO:0007669"/>
    <property type="project" value="InterPro"/>
</dbReference>
<dbReference type="NCBIfam" id="TIGR01352">
    <property type="entry name" value="tonB_Cterm"/>
    <property type="match status" value="1"/>
</dbReference>
<evidence type="ECO:0000256" key="1">
    <source>
        <dbReference type="ARBA" id="ARBA00004167"/>
    </source>
</evidence>
<dbReference type="AlphaFoldDB" id="A0A5C7ACA8"/>
<evidence type="ECO:0000313" key="7">
    <source>
        <dbReference type="EMBL" id="TXE04046.1"/>
    </source>
</evidence>
<dbReference type="Pfam" id="PF03544">
    <property type="entry name" value="TonB_C"/>
    <property type="match status" value="1"/>
</dbReference>
<gene>
    <name evidence="7" type="ORF">ESV85_19345</name>
</gene>
<evidence type="ECO:0000256" key="2">
    <source>
        <dbReference type="ARBA" id="ARBA00022692"/>
    </source>
</evidence>
<reference evidence="7 8" key="1">
    <citation type="submission" date="2019-08" db="EMBL/GenBank/DDBJ databases">
        <title>Genomes sequence of Algoriphagus aquimarinus ACAM450.</title>
        <authorList>
            <person name="Bowman J.P."/>
        </authorList>
    </citation>
    <scope>NUCLEOTIDE SEQUENCE [LARGE SCALE GENOMIC DNA]</scope>
    <source>
        <strain evidence="7 8">ACAM 450</strain>
    </source>
</reference>
<comment type="caution">
    <text evidence="7">The sequence shown here is derived from an EMBL/GenBank/DDBJ whole genome shotgun (WGS) entry which is preliminary data.</text>
</comment>
<dbReference type="InterPro" id="IPR006260">
    <property type="entry name" value="TonB/TolA_C"/>
</dbReference>
<keyword evidence="4" id="KW-0472">Membrane</keyword>
<dbReference type="RefSeq" id="WP_146920549.1">
    <property type="nucleotide sequence ID" value="NZ_VORW01000022.1"/>
</dbReference>
<feature type="chain" id="PRO_5022966146" evidence="5">
    <location>
        <begin position="23"/>
        <end position="259"/>
    </location>
</feature>
<dbReference type="PROSITE" id="PS52015">
    <property type="entry name" value="TONB_CTD"/>
    <property type="match status" value="1"/>
</dbReference>
<feature type="domain" description="TonB C-terminal" evidence="6">
    <location>
        <begin position="157"/>
        <end position="257"/>
    </location>
</feature>
<evidence type="ECO:0000256" key="3">
    <source>
        <dbReference type="ARBA" id="ARBA00022989"/>
    </source>
</evidence>
<dbReference type="SUPFAM" id="SSF74653">
    <property type="entry name" value="TolA/TonB C-terminal domain"/>
    <property type="match status" value="1"/>
</dbReference>
<dbReference type="PROSITE" id="PS51257">
    <property type="entry name" value="PROKAR_LIPOPROTEIN"/>
    <property type="match status" value="1"/>
</dbReference>
<protein>
    <submittedName>
        <fullName evidence="7">TonB family protein</fullName>
    </submittedName>
</protein>
<keyword evidence="5" id="KW-0732">Signal</keyword>
<evidence type="ECO:0000256" key="5">
    <source>
        <dbReference type="SAM" id="SignalP"/>
    </source>
</evidence>
<sequence length="259" mass="30201">MRLKTTLLLIVLSSCISLSLFAQGREITKLDRFYRILTEGQDSLHAYNRISTMGKDSSRIEKIYDLQNRMLQSSKVSFNEELGYNELVEERFDTTQNRKSIKYLNLDNGKFFSYYFKSGEQVSSLEFDGEKTYKLLGKDMKEPLITEYDPLTLTPKFTVKDRNDFYIQNLKYPSQARLRGEQGVVKLLHQIDVNGKVKSREILDPEETSSILHEEAIRLSELYDPQFYPHYDVYGEPKEGVFVMPTVFRLSSSRTVFSN</sequence>
<evidence type="ECO:0000259" key="6">
    <source>
        <dbReference type="PROSITE" id="PS52015"/>
    </source>
</evidence>
<dbReference type="GO" id="GO:0016020">
    <property type="term" value="C:membrane"/>
    <property type="evidence" value="ECO:0007669"/>
    <property type="project" value="UniProtKB-SubCell"/>
</dbReference>
<keyword evidence="3" id="KW-1133">Transmembrane helix</keyword>
<organism evidence="7 8">
    <name type="scientific">Algoriphagus aquimarinus</name>
    <dbReference type="NCBI Taxonomy" id="237018"/>
    <lineage>
        <taxon>Bacteria</taxon>
        <taxon>Pseudomonadati</taxon>
        <taxon>Bacteroidota</taxon>
        <taxon>Cytophagia</taxon>
        <taxon>Cytophagales</taxon>
        <taxon>Cyclobacteriaceae</taxon>
        <taxon>Algoriphagus</taxon>
    </lineage>
</organism>
<dbReference type="OrthoDB" id="822261at2"/>